<accession>A0A540WFQ4</accession>
<dbReference type="Pfam" id="PF11716">
    <property type="entry name" value="MDMPI_N"/>
    <property type="match status" value="1"/>
</dbReference>
<dbReference type="EMBL" id="VIGB01000003">
    <property type="protein sequence ID" value="TQF07792.1"/>
    <property type="molecule type" value="Genomic_DNA"/>
</dbReference>
<dbReference type="GO" id="GO:0046872">
    <property type="term" value="F:metal ion binding"/>
    <property type="evidence" value="ECO:0007669"/>
    <property type="project" value="InterPro"/>
</dbReference>
<evidence type="ECO:0000313" key="3">
    <source>
        <dbReference type="Proteomes" id="UP000319103"/>
    </source>
</evidence>
<dbReference type="Proteomes" id="UP000319103">
    <property type="component" value="Unassembled WGS sequence"/>
</dbReference>
<proteinExistence type="predicted"/>
<evidence type="ECO:0000313" key="2">
    <source>
        <dbReference type="EMBL" id="TQF07792.1"/>
    </source>
</evidence>
<dbReference type="AlphaFoldDB" id="A0A540WFQ4"/>
<evidence type="ECO:0000259" key="1">
    <source>
        <dbReference type="Pfam" id="PF11716"/>
    </source>
</evidence>
<organism evidence="2 3">
    <name type="scientific">Kitasatospora acidiphila</name>
    <dbReference type="NCBI Taxonomy" id="2567942"/>
    <lineage>
        <taxon>Bacteria</taxon>
        <taxon>Bacillati</taxon>
        <taxon>Actinomycetota</taxon>
        <taxon>Actinomycetes</taxon>
        <taxon>Kitasatosporales</taxon>
        <taxon>Streptomycetaceae</taxon>
        <taxon>Kitasatospora</taxon>
    </lineage>
</organism>
<protein>
    <recommendedName>
        <fullName evidence="1">Mycothiol-dependent maleylpyruvate isomerase metal-binding domain-containing protein</fullName>
    </recommendedName>
</protein>
<dbReference type="InterPro" id="IPR024344">
    <property type="entry name" value="MDMPI_metal-binding"/>
</dbReference>
<comment type="caution">
    <text evidence="2">The sequence shown here is derived from an EMBL/GenBank/DDBJ whole genome shotgun (WGS) entry which is preliminary data.</text>
</comment>
<gene>
    <name evidence="2" type="ORF">E6W39_36055</name>
</gene>
<keyword evidence="3" id="KW-1185">Reference proteome</keyword>
<name>A0A540WFQ4_9ACTN</name>
<reference evidence="2 3" key="1">
    <citation type="submission" date="2019-06" db="EMBL/GenBank/DDBJ databases">
        <title>Description of Kitasatospora acidophila sp. nov. isolated from pine grove soil, and reclassification of Streptomyces novaecaesareae to Kitasatospora novaeceasareae comb. nov.</title>
        <authorList>
            <person name="Kim M.J."/>
        </authorList>
    </citation>
    <scope>NUCLEOTIDE SEQUENCE [LARGE SCALE GENOMIC DNA]</scope>
    <source>
        <strain evidence="2 3">MMS16-CNU292</strain>
    </source>
</reference>
<dbReference type="Gene3D" id="1.20.120.450">
    <property type="entry name" value="dinb family like domain"/>
    <property type="match status" value="1"/>
</dbReference>
<dbReference type="InterPro" id="IPR034660">
    <property type="entry name" value="DinB/YfiT-like"/>
</dbReference>
<dbReference type="SUPFAM" id="SSF109854">
    <property type="entry name" value="DinB/YfiT-like putative metalloenzymes"/>
    <property type="match status" value="1"/>
</dbReference>
<feature type="domain" description="Mycothiol-dependent maleylpyruvate isomerase metal-binding" evidence="1">
    <location>
        <begin position="7"/>
        <end position="129"/>
    </location>
</feature>
<dbReference type="OrthoDB" id="4453346at2"/>
<sequence length="189" mass="20101">MNARDVDRAVRETVGLLTPHTGADWTVPAGGLTWSCRETAAHIAHDLLAYAGQVATGAPDGYLPVDYQAQPTARPDQLLQLISAAGRLLSTALDAADPNLRAWHWGPTDPSGFAAMGTAETLLHTHDIAQGLGLDWRPPTEASARVLARLFPGSPAGEPSEVLLWQTGRGDLPGHQPPTSWVWKAALPQ</sequence>